<keyword evidence="2" id="KW-1185">Reference proteome</keyword>
<gene>
    <name evidence="1" type="ORF">JMA_22390</name>
</gene>
<dbReference type="Proteomes" id="UP000031449">
    <property type="component" value="Chromosome"/>
</dbReference>
<dbReference type="BioCyc" id="JESP1508404:G14D9-11494-MONOMER"/>
<protein>
    <submittedName>
        <fullName evidence="1">Uncharacterized protein</fullName>
    </submittedName>
</protein>
<reference evidence="1 2" key="1">
    <citation type="submission" date="2014-08" db="EMBL/GenBank/DDBJ databases">
        <title>Complete genome of a marine bacteria Jeotgalibacillus malaysiensis.</title>
        <authorList>
            <person name="Yaakop A.S."/>
            <person name="Chan K.-G."/>
            <person name="Goh K.M."/>
        </authorList>
    </citation>
    <scope>NUCLEOTIDE SEQUENCE [LARGE SCALE GENOMIC DNA]</scope>
    <source>
        <strain evidence="1 2">D5</strain>
    </source>
</reference>
<dbReference type="AlphaFoldDB" id="A0A0B5AN32"/>
<dbReference type="Gene3D" id="6.20.20.10">
    <property type="match status" value="1"/>
</dbReference>
<proteinExistence type="predicted"/>
<evidence type="ECO:0000313" key="2">
    <source>
        <dbReference type="Proteomes" id="UP000031449"/>
    </source>
</evidence>
<name>A0A0B5AN32_9BACL</name>
<dbReference type="SUPFAM" id="SSF57938">
    <property type="entry name" value="DnaJ/Hsp40 cysteine-rich domain"/>
    <property type="match status" value="1"/>
</dbReference>
<dbReference type="KEGG" id="jeo:JMA_22390"/>
<dbReference type="InterPro" id="IPR036410">
    <property type="entry name" value="HSP_DnaJ_Cys-rich_dom_sf"/>
</dbReference>
<dbReference type="HOGENOM" id="CLU_3200840_0_0_9"/>
<evidence type="ECO:0000313" key="1">
    <source>
        <dbReference type="EMBL" id="AJD91556.1"/>
    </source>
</evidence>
<dbReference type="STRING" id="1508404.JMA_22390"/>
<organism evidence="1 2">
    <name type="scientific">Jeotgalibacillus malaysiensis</name>
    <dbReference type="NCBI Taxonomy" id="1508404"/>
    <lineage>
        <taxon>Bacteria</taxon>
        <taxon>Bacillati</taxon>
        <taxon>Bacillota</taxon>
        <taxon>Bacilli</taxon>
        <taxon>Bacillales</taxon>
        <taxon>Caryophanaceae</taxon>
        <taxon>Jeotgalibacillus</taxon>
    </lineage>
</organism>
<sequence>MSQKQGGNAMYTCSECSGFGAIFIDIDNKEVEKCPVCNGTGKTED</sequence>
<accession>A0A0B5AN32</accession>
<dbReference type="EMBL" id="CP009416">
    <property type="protein sequence ID" value="AJD91556.1"/>
    <property type="molecule type" value="Genomic_DNA"/>
</dbReference>